<comment type="caution">
    <text evidence="2">The sequence shown here is derived from an EMBL/GenBank/DDBJ whole genome shotgun (WGS) entry which is preliminary data.</text>
</comment>
<proteinExistence type="predicted"/>
<gene>
    <name evidence="2" type="ORF">PPROV_000424000</name>
</gene>
<keyword evidence="3" id="KW-1185">Reference proteome</keyword>
<feature type="region of interest" description="Disordered" evidence="1">
    <location>
        <begin position="1"/>
        <end position="69"/>
    </location>
</feature>
<evidence type="ECO:0000256" key="1">
    <source>
        <dbReference type="SAM" id="MobiDB-lite"/>
    </source>
</evidence>
<feature type="compositionally biased region" description="Low complexity" evidence="1">
    <location>
        <begin position="1"/>
        <end position="33"/>
    </location>
</feature>
<dbReference type="Gene3D" id="3.40.630.30">
    <property type="match status" value="1"/>
</dbReference>
<protein>
    <submittedName>
        <fullName evidence="2">Uncharacterized protein</fullName>
    </submittedName>
</protein>
<feature type="compositionally biased region" description="Acidic residues" evidence="1">
    <location>
        <begin position="415"/>
        <end position="455"/>
    </location>
</feature>
<sequence>MAKGGASASPRAAALSASPPFAGGALEGAKALARTPIGSTAETPSSSRSSLQGFVEDAPAPPSPPAPATVGEQLKRVVLVLKGPAGMRSAEVTKRTIAVAPVRRTAAGLTDAPGTGSPPGPQRPLSEKQRCLMAQVQQQRADATRAAATGCYMPSGLRKGYREKLDGKYTFALIQPSRKVAKRDLKQFFASFTREGSDLYKYMEAICTARSEDRESFRGFVVGVLRNASGTPVAAATLRLGPLMPSPPPGTSSSPPIPVPRFHRGIRYLEMPFFATFPRHRGEGHTIRLLNAVETLAVRCSCTHLILQSVPEGPHATKSFWCRKYGFDVVSDKETLTKLGAREGSGLFGTTVVALEDTVPLMKPLVYNTVLTEGVRLAERVAAAKQHARRHEDADLDWGEAVMGAGVLTKCGVEDSLEESQEQQENEEANGMDDGDDGDDDDDGCGDDDDGDDGDERTAKRVRMTSS</sequence>
<feature type="region of interest" description="Disordered" evidence="1">
    <location>
        <begin position="415"/>
        <end position="467"/>
    </location>
</feature>
<dbReference type="SUPFAM" id="SSF55729">
    <property type="entry name" value="Acyl-CoA N-acyltransferases (Nat)"/>
    <property type="match status" value="1"/>
</dbReference>
<reference evidence="2" key="1">
    <citation type="submission" date="2020-10" db="EMBL/GenBank/DDBJ databases">
        <title>Unveiling of a novel bifunctional photoreceptor, Dualchrome1, isolated from a cosmopolitan green alga.</title>
        <authorList>
            <person name="Suzuki S."/>
            <person name="Kawachi M."/>
        </authorList>
    </citation>
    <scope>NUCLEOTIDE SEQUENCE</scope>
    <source>
        <strain evidence="2">NIES 2893</strain>
    </source>
</reference>
<evidence type="ECO:0000313" key="3">
    <source>
        <dbReference type="Proteomes" id="UP000660262"/>
    </source>
</evidence>
<dbReference type="EMBL" id="BNJQ01000010">
    <property type="protein sequence ID" value="GHP05490.1"/>
    <property type="molecule type" value="Genomic_DNA"/>
</dbReference>
<organism evidence="2 3">
    <name type="scientific">Pycnococcus provasolii</name>
    <dbReference type="NCBI Taxonomy" id="41880"/>
    <lineage>
        <taxon>Eukaryota</taxon>
        <taxon>Viridiplantae</taxon>
        <taxon>Chlorophyta</taxon>
        <taxon>Pseudoscourfieldiophyceae</taxon>
        <taxon>Pseudoscourfieldiales</taxon>
        <taxon>Pycnococcaceae</taxon>
        <taxon>Pycnococcus</taxon>
    </lineage>
</organism>
<evidence type="ECO:0000313" key="2">
    <source>
        <dbReference type="EMBL" id="GHP05490.1"/>
    </source>
</evidence>
<accession>A0A830HI76</accession>
<dbReference type="AlphaFoldDB" id="A0A830HI76"/>
<name>A0A830HI76_9CHLO</name>
<dbReference type="InterPro" id="IPR016181">
    <property type="entry name" value="Acyl_CoA_acyltransferase"/>
</dbReference>
<dbReference type="Proteomes" id="UP000660262">
    <property type="component" value="Unassembled WGS sequence"/>
</dbReference>